<protein>
    <submittedName>
        <fullName evidence="5">Glucose-fructose oxidoreductase</fullName>
    </submittedName>
</protein>
<feature type="domain" description="Gfo/Idh/MocA-like oxidoreductase N-terminal" evidence="3">
    <location>
        <begin position="50"/>
        <end position="173"/>
    </location>
</feature>
<dbReference type="PANTHER" id="PTHR22604:SF105">
    <property type="entry name" value="TRANS-1,2-DIHYDROBENZENE-1,2-DIOL DEHYDROGENASE"/>
    <property type="match status" value="1"/>
</dbReference>
<dbReference type="Gene3D" id="3.40.50.720">
    <property type="entry name" value="NAD(P)-binding Rossmann-like Domain"/>
    <property type="match status" value="1"/>
</dbReference>
<dbReference type="PRINTS" id="PR01775">
    <property type="entry name" value="GLFROXRDTASE"/>
</dbReference>
<dbReference type="Gene3D" id="3.30.360.10">
    <property type="entry name" value="Dihydrodipicolinate Reductase, domain 2"/>
    <property type="match status" value="1"/>
</dbReference>
<dbReference type="InterPro" id="IPR055170">
    <property type="entry name" value="GFO_IDH_MocA-like_dom"/>
</dbReference>
<dbReference type="Proteomes" id="UP000717981">
    <property type="component" value="Unassembled WGS sequence"/>
</dbReference>
<keyword evidence="6" id="KW-1185">Reference proteome</keyword>
<dbReference type="InterPro" id="IPR006311">
    <property type="entry name" value="TAT_signal"/>
</dbReference>
<dbReference type="EMBL" id="PDWK01000002">
    <property type="protein sequence ID" value="KAF1690803.1"/>
    <property type="molecule type" value="Genomic_DNA"/>
</dbReference>
<dbReference type="InterPro" id="IPR050984">
    <property type="entry name" value="Gfo/Idh/MocA_domain"/>
</dbReference>
<gene>
    <name evidence="5" type="ORF">CR938_00805</name>
</gene>
<dbReference type="RefSeq" id="WP_162123179.1">
    <property type="nucleotide sequence ID" value="NZ_PDWK01000002.1"/>
</dbReference>
<organism evidence="5 6">
    <name type="scientific">Pseudoxanthomonas taiwanensis</name>
    <dbReference type="NCBI Taxonomy" id="176598"/>
    <lineage>
        <taxon>Bacteria</taxon>
        <taxon>Pseudomonadati</taxon>
        <taxon>Pseudomonadota</taxon>
        <taxon>Gammaproteobacteria</taxon>
        <taxon>Lysobacterales</taxon>
        <taxon>Lysobacteraceae</taxon>
        <taxon>Pseudoxanthomonas</taxon>
    </lineage>
</organism>
<dbReference type="Pfam" id="PF22725">
    <property type="entry name" value="GFO_IDH_MocA_C3"/>
    <property type="match status" value="1"/>
</dbReference>
<evidence type="ECO:0000313" key="6">
    <source>
        <dbReference type="Proteomes" id="UP000717981"/>
    </source>
</evidence>
<evidence type="ECO:0000313" key="5">
    <source>
        <dbReference type="EMBL" id="KAF1690803.1"/>
    </source>
</evidence>
<dbReference type="Pfam" id="PF01408">
    <property type="entry name" value="GFO_IDH_MocA"/>
    <property type="match status" value="1"/>
</dbReference>
<dbReference type="AlphaFoldDB" id="A0A921NV76"/>
<dbReference type="InterPro" id="IPR000683">
    <property type="entry name" value="Gfo/Idh/MocA-like_OxRdtase_N"/>
</dbReference>
<accession>A0A921NV76</accession>
<dbReference type="PROSITE" id="PS51318">
    <property type="entry name" value="TAT"/>
    <property type="match status" value="1"/>
</dbReference>
<dbReference type="GO" id="GO:0000166">
    <property type="term" value="F:nucleotide binding"/>
    <property type="evidence" value="ECO:0007669"/>
    <property type="project" value="InterPro"/>
</dbReference>
<evidence type="ECO:0000256" key="1">
    <source>
        <dbReference type="ARBA" id="ARBA00010928"/>
    </source>
</evidence>
<name>A0A921NV76_9GAMM</name>
<proteinExistence type="inferred from homology"/>
<dbReference type="GO" id="GO:0016491">
    <property type="term" value="F:oxidoreductase activity"/>
    <property type="evidence" value="ECO:0007669"/>
    <property type="project" value="UniProtKB-KW"/>
</dbReference>
<dbReference type="SUPFAM" id="SSF55347">
    <property type="entry name" value="Glyceraldehyde-3-phosphate dehydrogenase-like, C-terminal domain"/>
    <property type="match status" value="1"/>
</dbReference>
<feature type="domain" description="GFO/IDH/MocA-like oxidoreductase" evidence="4">
    <location>
        <begin position="182"/>
        <end position="304"/>
    </location>
</feature>
<dbReference type="InterPro" id="IPR036291">
    <property type="entry name" value="NAD(P)-bd_dom_sf"/>
</dbReference>
<dbReference type="InterPro" id="IPR008354">
    <property type="entry name" value="Glc-Fru_OxRdtase_bac"/>
</dbReference>
<reference evidence="5" key="1">
    <citation type="submission" date="2017-10" db="EMBL/GenBank/DDBJ databases">
        <title>Whole genome sequencing of members of genus Pseudoxanthomonas.</title>
        <authorList>
            <person name="Kumar S."/>
            <person name="Bansal K."/>
            <person name="Kaur A."/>
            <person name="Patil P."/>
            <person name="Sharma S."/>
            <person name="Patil P.B."/>
        </authorList>
    </citation>
    <scope>NUCLEOTIDE SEQUENCE</scope>
    <source>
        <strain evidence="5">DSM 22914</strain>
    </source>
</reference>
<dbReference type="SUPFAM" id="SSF51735">
    <property type="entry name" value="NAD(P)-binding Rossmann-fold domains"/>
    <property type="match status" value="1"/>
</dbReference>
<comment type="similarity">
    <text evidence="1">Belongs to the Gfo/Idh/MocA family.</text>
</comment>
<sequence>MGPQGRTRRELLAAIAGAGIGAALPPAARAAPVAGTSGAASVPRRKDSVGVALVGLGHSASTRLAPGLQLTRHCHLAGIVTGSPHKIPEWQRRYGIPDRNVYSYDDFDRIADNPDIQAVYIVTPNDLPLPLTLRAAAAGKHVWCEKPMAMDAQEARAMIEACRRAGVQLTIGYRLQHEPTTRRLMAMARERPYGRILQVRAEAGFHAYDDVDPARKPWRLLPQHGGGAMYDMGVYALNAARYCTGQEPVAVRARQEIHRPHLFEGVDETMHFTLEFADGTVAECATSFGQAMNHLRVDCERGWYELSPFQTYSGLRGRTSDGQTFADSVPHQQARQMDDDALAILRGTAPLVPGEEGLRDMRVVDAVYASARAGGQRIELARE</sequence>
<keyword evidence="2" id="KW-0560">Oxidoreductase</keyword>
<evidence type="ECO:0000259" key="4">
    <source>
        <dbReference type="Pfam" id="PF22725"/>
    </source>
</evidence>
<evidence type="ECO:0000256" key="2">
    <source>
        <dbReference type="ARBA" id="ARBA00023002"/>
    </source>
</evidence>
<evidence type="ECO:0000259" key="3">
    <source>
        <dbReference type="Pfam" id="PF01408"/>
    </source>
</evidence>
<comment type="caution">
    <text evidence="5">The sequence shown here is derived from an EMBL/GenBank/DDBJ whole genome shotgun (WGS) entry which is preliminary data.</text>
</comment>
<dbReference type="PANTHER" id="PTHR22604">
    <property type="entry name" value="OXIDOREDUCTASES"/>
    <property type="match status" value="1"/>
</dbReference>
<dbReference type="OrthoDB" id="9801953at2"/>